<protein>
    <recommendedName>
        <fullName evidence="4">Response regulatory domain-containing protein</fullName>
    </recommendedName>
</protein>
<sequence>MMIQTPQADPSSSLQGPGLPRHEGSSLAVLLIWDGERSRVPRNYMERLGIRVWVGSEWAELPSILREAQQNLELSRHSSAEEPEACQHPDSLSKSASKNSSGDQDQIQPVHIRFLLLVINTSFGPVMELIRLLSEFRRGLQILQEECNLNFSDDVIISRPFHGTRLIKAIKLPPEFEGSSLVRNGSGKMKEIVGPDQTAAGESLARSVILDLGATVDVCDNGEEAVLIVSNKFSEQKTLAPGASSSSPALPYDFILMDCQMPITDGYEATQRIREEEKEYNTRIPIIAVTAHSEGPDMRMIIEAGKDSYLLKPHQKEALIRVLQERNIT</sequence>
<dbReference type="AlphaFoldDB" id="A0A2I0IK44"/>
<feature type="region of interest" description="Disordered" evidence="3">
    <location>
        <begin position="1"/>
        <end position="21"/>
    </location>
</feature>
<evidence type="ECO:0000256" key="1">
    <source>
        <dbReference type="ARBA" id="ARBA00022553"/>
    </source>
</evidence>
<dbReference type="SMART" id="SM00448">
    <property type="entry name" value="REC"/>
    <property type="match status" value="1"/>
</dbReference>
<reference evidence="5 6" key="1">
    <citation type="submission" date="2017-11" db="EMBL/GenBank/DDBJ databases">
        <title>De-novo sequencing of pomegranate (Punica granatum L.) genome.</title>
        <authorList>
            <person name="Akparov Z."/>
            <person name="Amiraslanov A."/>
            <person name="Hajiyeva S."/>
            <person name="Abbasov M."/>
            <person name="Kaur K."/>
            <person name="Hamwieh A."/>
            <person name="Solovyev V."/>
            <person name="Salamov A."/>
            <person name="Braich B."/>
            <person name="Kosarev P."/>
            <person name="Mahmoud A."/>
            <person name="Hajiyev E."/>
            <person name="Babayeva S."/>
            <person name="Izzatullayeva V."/>
            <person name="Mammadov A."/>
            <person name="Mammadov A."/>
            <person name="Sharifova S."/>
            <person name="Ojaghi J."/>
            <person name="Eynullazada K."/>
            <person name="Bayramov B."/>
            <person name="Abdulazimova A."/>
            <person name="Shahmuradov I."/>
        </authorList>
    </citation>
    <scope>NUCLEOTIDE SEQUENCE [LARGE SCALE GENOMIC DNA]</scope>
    <source>
        <strain evidence="6">cv. AG2017</strain>
        <tissue evidence="5">Leaf</tissue>
    </source>
</reference>
<feature type="modified residue" description="4-aspartylphosphate" evidence="2">
    <location>
        <position position="258"/>
    </location>
</feature>
<accession>A0A2I0IK44</accession>
<dbReference type="GO" id="GO:0000160">
    <property type="term" value="P:phosphorelay signal transduction system"/>
    <property type="evidence" value="ECO:0007669"/>
    <property type="project" value="InterPro"/>
</dbReference>
<dbReference type="Gene3D" id="3.40.50.2300">
    <property type="match status" value="1"/>
</dbReference>
<dbReference type="SUPFAM" id="SSF52172">
    <property type="entry name" value="CheY-like"/>
    <property type="match status" value="1"/>
</dbReference>
<keyword evidence="1 2" id="KW-0597">Phosphoprotein</keyword>
<feature type="region of interest" description="Disordered" evidence="3">
    <location>
        <begin position="75"/>
        <end position="104"/>
    </location>
</feature>
<feature type="compositionally biased region" description="Polar residues" evidence="3">
    <location>
        <begin position="1"/>
        <end position="15"/>
    </location>
</feature>
<dbReference type="InterPro" id="IPR011006">
    <property type="entry name" value="CheY-like_superfamily"/>
</dbReference>
<evidence type="ECO:0000313" key="5">
    <source>
        <dbReference type="EMBL" id="PKI44103.1"/>
    </source>
</evidence>
<dbReference type="CDD" id="cd17546">
    <property type="entry name" value="REC_hyHK_CKI1_RcsC-like"/>
    <property type="match status" value="1"/>
</dbReference>
<evidence type="ECO:0000256" key="3">
    <source>
        <dbReference type="SAM" id="MobiDB-lite"/>
    </source>
</evidence>
<organism evidence="5 6">
    <name type="scientific">Punica granatum</name>
    <name type="common">Pomegranate</name>
    <dbReference type="NCBI Taxonomy" id="22663"/>
    <lineage>
        <taxon>Eukaryota</taxon>
        <taxon>Viridiplantae</taxon>
        <taxon>Streptophyta</taxon>
        <taxon>Embryophyta</taxon>
        <taxon>Tracheophyta</taxon>
        <taxon>Spermatophyta</taxon>
        <taxon>Magnoliopsida</taxon>
        <taxon>eudicotyledons</taxon>
        <taxon>Gunneridae</taxon>
        <taxon>Pentapetalae</taxon>
        <taxon>rosids</taxon>
        <taxon>malvids</taxon>
        <taxon>Myrtales</taxon>
        <taxon>Lythraceae</taxon>
        <taxon>Punica</taxon>
    </lineage>
</organism>
<feature type="domain" description="Response regulatory" evidence="4">
    <location>
        <begin position="191"/>
        <end position="327"/>
    </location>
</feature>
<keyword evidence="6" id="KW-1185">Reference proteome</keyword>
<feature type="compositionally biased region" description="Low complexity" evidence="3">
    <location>
        <begin position="92"/>
        <end position="101"/>
    </location>
</feature>
<proteinExistence type="predicted"/>
<name>A0A2I0IK44_PUNGR</name>
<dbReference type="InterPro" id="IPR001789">
    <property type="entry name" value="Sig_transdc_resp-reg_receiver"/>
</dbReference>
<dbReference type="STRING" id="22663.A0A2I0IK44"/>
<comment type="caution">
    <text evidence="5">The sequence shown here is derived from an EMBL/GenBank/DDBJ whole genome shotgun (WGS) entry which is preliminary data.</text>
</comment>
<dbReference type="Proteomes" id="UP000233551">
    <property type="component" value="Unassembled WGS sequence"/>
</dbReference>
<gene>
    <name evidence="5" type="ORF">CRG98_035515</name>
</gene>
<dbReference type="PANTHER" id="PTHR45339:SF3">
    <property type="entry name" value="HISTIDINE KINASE"/>
    <property type="match status" value="1"/>
</dbReference>
<evidence type="ECO:0000313" key="6">
    <source>
        <dbReference type="Proteomes" id="UP000233551"/>
    </source>
</evidence>
<evidence type="ECO:0000256" key="2">
    <source>
        <dbReference type="PROSITE-ProRule" id="PRU00169"/>
    </source>
</evidence>
<dbReference type="PANTHER" id="PTHR45339">
    <property type="entry name" value="HYBRID SIGNAL TRANSDUCTION HISTIDINE KINASE J"/>
    <property type="match status" value="1"/>
</dbReference>
<dbReference type="EMBL" id="PGOL01002947">
    <property type="protein sequence ID" value="PKI44103.1"/>
    <property type="molecule type" value="Genomic_DNA"/>
</dbReference>
<dbReference type="PROSITE" id="PS50110">
    <property type="entry name" value="RESPONSE_REGULATORY"/>
    <property type="match status" value="1"/>
</dbReference>
<evidence type="ECO:0000259" key="4">
    <source>
        <dbReference type="PROSITE" id="PS50110"/>
    </source>
</evidence>
<dbReference type="Pfam" id="PF00072">
    <property type="entry name" value="Response_reg"/>
    <property type="match status" value="1"/>
</dbReference>